<gene>
    <name evidence="2" type="ORF">GCM10008960_24260</name>
</gene>
<protein>
    <submittedName>
        <fullName evidence="2">Pyrimidine reductase</fullName>
    </submittedName>
</protein>
<dbReference type="PANTHER" id="PTHR38011">
    <property type="entry name" value="DIHYDROFOLATE REDUCTASE FAMILY PROTEIN (AFU_ORTHOLOGUE AFUA_8G06820)"/>
    <property type="match status" value="1"/>
</dbReference>
<dbReference type="Gene3D" id="3.40.430.10">
    <property type="entry name" value="Dihydrofolate Reductase, subunit A"/>
    <property type="match status" value="1"/>
</dbReference>
<evidence type="ECO:0000313" key="2">
    <source>
        <dbReference type="EMBL" id="GGR96540.1"/>
    </source>
</evidence>
<dbReference type="RefSeq" id="WP_189073438.1">
    <property type="nucleotide sequence ID" value="NZ_BMQN01000005.1"/>
</dbReference>
<proteinExistence type="predicted"/>
<evidence type="ECO:0000313" key="3">
    <source>
        <dbReference type="Proteomes" id="UP000644548"/>
    </source>
</evidence>
<reference evidence="3" key="1">
    <citation type="journal article" date="2019" name="Int. J. Syst. Evol. Microbiol.">
        <title>The Global Catalogue of Microorganisms (GCM) 10K type strain sequencing project: providing services to taxonomists for standard genome sequencing and annotation.</title>
        <authorList>
            <consortium name="The Broad Institute Genomics Platform"/>
            <consortium name="The Broad Institute Genome Sequencing Center for Infectious Disease"/>
            <person name="Wu L."/>
            <person name="Ma J."/>
        </authorList>
    </citation>
    <scope>NUCLEOTIDE SEQUENCE [LARGE SCALE GENOMIC DNA]</scope>
    <source>
        <strain evidence="3">JCM 31405</strain>
    </source>
</reference>
<dbReference type="Pfam" id="PF01872">
    <property type="entry name" value="RibD_C"/>
    <property type="match status" value="1"/>
</dbReference>
<name>A0ABQ2S8H3_9DEIO</name>
<dbReference type="InterPro" id="IPR024072">
    <property type="entry name" value="DHFR-like_dom_sf"/>
</dbReference>
<evidence type="ECO:0000259" key="1">
    <source>
        <dbReference type="Pfam" id="PF01872"/>
    </source>
</evidence>
<dbReference type="InterPro" id="IPR002734">
    <property type="entry name" value="RibDG_C"/>
</dbReference>
<dbReference type="SUPFAM" id="SSF53597">
    <property type="entry name" value="Dihydrofolate reductase-like"/>
    <property type="match status" value="1"/>
</dbReference>
<dbReference type="Proteomes" id="UP000644548">
    <property type="component" value="Unassembled WGS sequence"/>
</dbReference>
<comment type="caution">
    <text evidence="2">The sequence shown here is derived from an EMBL/GenBank/DDBJ whole genome shotgun (WGS) entry which is preliminary data.</text>
</comment>
<feature type="domain" description="Bacterial bifunctional deaminase-reductase C-terminal" evidence="1">
    <location>
        <begin position="5"/>
        <end position="173"/>
    </location>
</feature>
<keyword evidence="3" id="KW-1185">Reference proteome</keyword>
<dbReference type="PANTHER" id="PTHR38011:SF11">
    <property type="entry name" value="2,5-DIAMINO-6-RIBOSYLAMINO-4(3H)-PYRIMIDINONE 5'-PHOSPHATE REDUCTASE"/>
    <property type="match status" value="1"/>
</dbReference>
<dbReference type="InterPro" id="IPR050765">
    <property type="entry name" value="Riboflavin_Biosynth_HTPR"/>
</dbReference>
<dbReference type="EMBL" id="BMQN01000005">
    <property type="protein sequence ID" value="GGR96540.1"/>
    <property type="molecule type" value="Genomic_DNA"/>
</dbReference>
<organism evidence="2 3">
    <name type="scientific">Deinococcus sedimenti</name>
    <dbReference type="NCBI Taxonomy" id="1867090"/>
    <lineage>
        <taxon>Bacteria</taxon>
        <taxon>Thermotogati</taxon>
        <taxon>Deinococcota</taxon>
        <taxon>Deinococci</taxon>
        <taxon>Deinococcales</taxon>
        <taxon>Deinococcaceae</taxon>
        <taxon>Deinococcus</taxon>
    </lineage>
</organism>
<sequence length="185" mass="19864">MGRLVISEFISLDGVIDTPSWTAPYWNDDIAAFKGEEMGAARALLQGRVTYDGMAAAWPGRGDEDPGAAIMNSIPKYVVSTTLREATWNNSTIIRENVAQEVQALKDRTDGDLLVYGSSQLFRFLSAHGLVDALNLLVYPVVLGEGQRLFAQDGGTATSLTLTASRPMGGGVMLLQYEPAPTANP</sequence>
<accession>A0ABQ2S8H3</accession>